<evidence type="ECO:0000256" key="5">
    <source>
        <dbReference type="ARBA" id="ARBA00022691"/>
    </source>
</evidence>
<reference evidence="8 9" key="3">
    <citation type="submission" date="2017-03" db="EMBL/GenBank/DDBJ databases">
        <authorList>
            <person name="Regsiter A."/>
            <person name="William W."/>
        </authorList>
    </citation>
    <scope>NUCLEOTIDE SEQUENCE [LARGE SCALE GENOMIC DNA]</scope>
    <source>
        <strain evidence="8">PRJEB5721</strain>
    </source>
</reference>
<keyword evidence="9" id="KW-1185">Reference proteome</keyword>
<dbReference type="Proteomes" id="UP000193925">
    <property type="component" value="Chromosome AFERRI"/>
</dbReference>
<feature type="binding site" evidence="6">
    <location>
        <position position="110"/>
    </location>
    <ligand>
        <name>S-adenosyl-L-methionine</name>
        <dbReference type="ChEBI" id="CHEBI:59789"/>
    </ligand>
</feature>
<keyword evidence="2 6" id="KW-0698">rRNA processing</keyword>
<dbReference type="InterPro" id="IPR023397">
    <property type="entry name" value="SAM-dep_MeTrfase_MraW_recog"/>
</dbReference>
<comment type="similarity">
    <text evidence="1 6">Belongs to the methyltransferase superfamily. RsmH family.</text>
</comment>
<dbReference type="EC" id="2.1.1.199" evidence="6"/>
<protein>
    <recommendedName>
        <fullName evidence="6">Ribosomal RNA small subunit methyltransferase H</fullName>
        <ecNumber evidence="6">2.1.1.199</ecNumber>
    </recommendedName>
    <alternativeName>
        <fullName evidence="6">16S rRNA m(4)C1402 methyltransferase</fullName>
    </alternativeName>
    <alternativeName>
        <fullName evidence="6">rRNA (cytosine-N(4)-)-methyltransferase RsmH</fullName>
    </alternativeName>
</protein>
<keyword evidence="3 6" id="KW-0489">Methyltransferase</keyword>
<dbReference type="EMBL" id="LT841305">
    <property type="protein sequence ID" value="SMH66946.1"/>
    <property type="molecule type" value="Genomic_DNA"/>
</dbReference>
<dbReference type="PANTHER" id="PTHR11265:SF0">
    <property type="entry name" value="12S RRNA N4-METHYLCYTIDINE METHYLTRANSFERASE"/>
    <property type="match status" value="1"/>
</dbReference>
<reference evidence="7" key="2">
    <citation type="submission" date="2014-07" db="EMBL/GenBank/DDBJ databases">
        <title>Initial genome analysis of the psychrotolerant acidophile Acidithiobacillus ferrivorans CF27: insights into iron and sulfur oxidation pathways and into biofilm formation.</title>
        <authorList>
            <person name="Talla E."/>
            <person name="Hedrich S."/>
            <person name="Mangenot S."/>
            <person name="Ji B."/>
            <person name="Johnson D.B."/>
            <person name="Barbe V."/>
            <person name="Bonnefoy V."/>
        </authorList>
    </citation>
    <scope>NUCLEOTIDE SEQUENCE [LARGE SCALE GENOMIC DNA]</scope>
    <source>
        <strain evidence="7">CF27</strain>
    </source>
</reference>
<evidence type="ECO:0000313" key="8">
    <source>
        <dbReference type="EMBL" id="SMH66946.1"/>
    </source>
</evidence>
<evidence type="ECO:0000256" key="4">
    <source>
        <dbReference type="ARBA" id="ARBA00022679"/>
    </source>
</evidence>
<feature type="binding site" evidence="6">
    <location>
        <position position="89"/>
    </location>
    <ligand>
        <name>S-adenosyl-L-methionine</name>
        <dbReference type="ChEBI" id="CHEBI:59789"/>
    </ligand>
</feature>
<evidence type="ECO:0000313" key="7">
    <source>
        <dbReference type="EMBL" id="CDQ08742.1"/>
    </source>
</evidence>
<feature type="binding site" evidence="6">
    <location>
        <position position="63"/>
    </location>
    <ligand>
        <name>S-adenosyl-L-methionine</name>
        <dbReference type="ChEBI" id="CHEBI:59789"/>
    </ligand>
</feature>
<dbReference type="HAMAP" id="MF_01007">
    <property type="entry name" value="16SrRNA_methyltr_H"/>
    <property type="match status" value="1"/>
</dbReference>
<feature type="binding site" evidence="6">
    <location>
        <position position="117"/>
    </location>
    <ligand>
        <name>S-adenosyl-L-methionine</name>
        <dbReference type="ChEBI" id="CHEBI:59789"/>
    </ligand>
</feature>
<sequence length="321" mass="35314">MRGENEPSTAHVAVLLAETIAVLRPALHTGAPVRCVDATGGRGGHSAALLAELGAADTLLILDRDPTAIAALRARFAQDSRVYIRQARFSQLAGVLATLEWESVDAILADLGVSSPQLDEAGRGFSFLRDGPLDMRMDPETDMSAAEWLAIAPQAEITRVLREYGEERFARPLARAILRVREQTPITRTLQLADLIAEVLPRHEIGQHSATRSFQGIRIFINRELEELEAFLPQAMNALRAGGRLAVISFHSLEDRLVKRFFRADDYRISTDIPLRASELPPLPWQPVGKALRASARETCDNPRSRSAVLRAAERSARHAA</sequence>
<dbReference type="PANTHER" id="PTHR11265">
    <property type="entry name" value="S-ADENOSYL-METHYLTRANSFERASE MRAW"/>
    <property type="match status" value="1"/>
</dbReference>
<dbReference type="NCBIfam" id="TIGR00006">
    <property type="entry name" value="16S rRNA (cytosine(1402)-N(4))-methyltransferase RsmH"/>
    <property type="match status" value="1"/>
</dbReference>
<dbReference type="EMBL" id="CCCS020000002">
    <property type="protein sequence ID" value="CDQ08742.1"/>
    <property type="molecule type" value="Genomic_DNA"/>
</dbReference>
<dbReference type="InterPro" id="IPR002903">
    <property type="entry name" value="RsmH"/>
</dbReference>
<keyword evidence="4 6" id="KW-0808">Transferase</keyword>
<dbReference type="GO" id="GO:0070475">
    <property type="term" value="P:rRNA base methylation"/>
    <property type="evidence" value="ECO:0007669"/>
    <property type="project" value="UniProtKB-UniRule"/>
</dbReference>
<organism evidence="7">
    <name type="scientific">Acidithiobacillus ferrivorans</name>
    <dbReference type="NCBI Taxonomy" id="160808"/>
    <lineage>
        <taxon>Bacteria</taxon>
        <taxon>Pseudomonadati</taxon>
        <taxon>Pseudomonadota</taxon>
        <taxon>Acidithiobacillia</taxon>
        <taxon>Acidithiobacillales</taxon>
        <taxon>Acidithiobacillaceae</taxon>
        <taxon>Acidithiobacillus</taxon>
    </lineage>
</organism>
<keyword evidence="6" id="KW-0963">Cytoplasm</keyword>
<dbReference type="PIRSF" id="PIRSF004486">
    <property type="entry name" value="MraW"/>
    <property type="match status" value="1"/>
</dbReference>
<reference evidence="7" key="1">
    <citation type="submission" date="2014-03" db="EMBL/GenBank/DDBJ databases">
        <authorList>
            <person name="Genoscope - CEA"/>
        </authorList>
    </citation>
    <scope>NUCLEOTIDE SEQUENCE [LARGE SCALE GENOMIC DNA]</scope>
    <source>
        <strain evidence="7">CF27</strain>
    </source>
</reference>
<evidence type="ECO:0000313" key="9">
    <source>
        <dbReference type="Proteomes" id="UP000193925"/>
    </source>
</evidence>
<feature type="binding site" evidence="6">
    <location>
        <begin position="43"/>
        <end position="45"/>
    </location>
    <ligand>
        <name>S-adenosyl-L-methionine</name>
        <dbReference type="ChEBI" id="CHEBI:59789"/>
    </ligand>
</feature>
<dbReference type="GO" id="GO:0005737">
    <property type="term" value="C:cytoplasm"/>
    <property type="evidence" value="ECO:0007669"/>
    <property type="project" value="UniProtKB-SubCell"/>
</dbReference>
<dbReference type="RefSeq" id="WP_035190865.1">
    <property type="nucleotide sequence ID" value="NZ_CCCS020000002.1"/>
</dbReference>
<comment type="subcellular location">
    <subcellularLocation>
        <location evidence="6">Cytoplasm</location>
    </subcellularLocation>
</comment>
<comment type="function">
    <text evidence="6">Specifically methylates the N4 position of cytidine in position 1402 (C1402) of 16S rRNA.</text>
</comment>
<comment type="catalytic activity">
    <reaction evidence="6">
        <text>cytidine(1402) in 16S rRNA + S-adenosyl-L-methionine = N(4)-methylcytidine(1402) in 16S rRNA + S-adenosyl-L-homocysteine + H(+)</text>
        <dbReference type="Rhea" id="RHEA:42928"/>
        <dbReference type="Rhea" id="RHEA-COMP:10286"/>
        <dbReference type="Rhea" id="RHEA-COMP:10287"/>
        <dbReference type="ChEBI" id="CHEBI:15378"/>
        <dbReference type="ChEBI" id="CHEBI:57856"/>
        <dbReference type="ChEBI" id="CHEBI:59789"/>
        <dbReference type="ChEBI" id="CHEBI:74506"/>
        <dbReference type="ChEBI" id="CHEBI:82748"/>
        <dbReference type="EC" id="2.1.1.199"/>
    </reaction>
</comment>
<name>A0A060UJ57_9PROT</name>
<dbReference type="Pfam" id="PF01795">
    <property type="entry name" value="Methyltransf_5"/>
    <property type="match status" value="1"/>
</dbReference>
<dbReference type="GO" id="GO:0071424">
    <property type="term" value="F:rRNA (cytosine-N4-)-methyltransferase activity"/>
    <property type="evidence" value="ECO:0007669"/>
    <property type="project" value="UniProtKB-UniRule"/>
</dbReference>
<evidence type="ECO:0000256" key="6">
    <source>
        <dbReference type="HAMAP-Rule" id="MF_01007"/>
    </source>
</evidence>
<dbReference type="AlphaFoldDB" id="A0A060UJ57"/>
<gene>
    <name evidence="7" type="primary">mraW</name>
    <name evidence="6" type="synonym">rsmH</name>
    <name evidence="7" type="ORF">AFERRI_100177</name>
    <name evidence="8" type="ORF">AFERRI_50147</name>
</gene>
<dbReference type="Gene3D" id="1.10.150.170">
    <property type="entry name" value="Putative methyltransferase TM0872, insert domain"/>
    <property type="match status" value="1"/>
</dbReference>
<evidence type="ECO:0000256" key="2">
    <source>
        <dbReference type="ARBA" id="ARBA00022552"/>
    </source>
</evidence>
<evidence type="ECO:0000256" key="1">
    <source>
        <dbReference type="ARBA" id="ARBA00010396"/>
    </source>
</evidence>
<proteinExistence type="inferred from homology"/>
<dbReference type="SUPFAM" id="SSF81799">
    <property type="entry name" value="Putative methyltransferase TM0872, insert domain"/>
    <property type="match status" value="1"/>
</dbReference>
<dbReference type="InterPro" id="IPR029063">
    <property type="entry name" value="SAM-dependent_MTases_sf"/>
</dbReference>
<evidence type="ECO:0000256" key="3">
    <source>
        <dbReference type="ARBA" id="ARBA00022603"/>
    </source>
</evidence>
<accession>A0A060UJ57</accession>
<keyword evidence="5 6" id="KW-0949">S-adenosyl-L-methionine</keyword>
<dbReference type="SUPFAM" id="SSF53335">
    <property type="entry name" value="S-adenosyl-L-methionine-dependent methyltransferases"/>
    <property type="match status" value="1"/>
</dbReference>
<dbReference type="Gene3D" id="3.40.50.150">
    <property type="entry name" value="Vaccinia Virus protein VP39"/>
    <property type="match status" value="1"/>
</dbReference>